<accession>W5XYS0</accession>
<dbReference type="Proteomes" id="UP000019222">
    <property type="component" value="Chromosome"/>
</dbReference>
<gene>
    <name evidence="2" type="ORF">B843_03505</name>
</gene>
<evidence type="ECO:0000313" key="2">
    <source>
        <dbReference type="EMBL" id="AHI22092.1"/>
    </source>
</evidence>
<dbReference type="HOGENOM" id="CLU_033789_0_1_11"/>
<dbReference type="RefSeq" id="WP_025252142.1">
    <property type="nucleotide sequence ID" value="NZ_CP004353.1"/>
</dbReference>
<dbReference type="Gene3D" id="3.30.1120.70">
    <property type="match status" value="1"/>
</dbReference>
<reference evidence="2 3" key="1">
    <citation type="submission" date="2013-02" db="EMBL/GenBank/DDBJ databases">
        <title>The complete genome sequence of Corynebacterium vitaeruminis DSM 20294.</title>
        <authorList>
            <person name="Ruckert C."/>
            <person name="Albersmeier A."/>
            <person name="Kalinowski J."/>
        </authorList>
    </citation>
    <scope>NUCLEOTIDE SEQUENCE [LARGE SCALE GENOMIC DNA]</scope>
    <source>
        <strain evidence="3">ATCC 10234</strain>
    </source>
</reference>
<proteinExistence type="predicted"/>
<dbReference type="InterPro" id="IPR006944">
    <property type="entry name" value="Phage/GTA_portal"/>
</dbReference>
<name>W5XYS0_9CORY</name>
<feature type="compositionally biased region" description="Polar residues" evidence="1">
    <location>
        <begin position="429"/>
        <end position="438"/>
    </location>
</feature>
<evidence type="ECO:0000256" key="1">
    <source>
        <dbReference type="SAM" id="MobiDB-lite"/>
    </source>
</evidence>
<feature type="region of interest" description="Disordered" evidence="1">
    <location>
        <begin position="407"/>
        <end position="451"/>
    </location>
</feature>
<dbReference type="STRING" id="1224164.B843_03505"/>
<dbReference type="AlphaFoldDB" id="W5XYS0"/>
<dbReference type="Gene3D" id="3.40.140.120">
    <property type="match status" value="1"/>
</dbReference>
<dbReference type="eggNOG" id="COG4695">
    <property type="taxonomic scope" value="Bacteria"/>
</dbReference>
<dbReference type="KEGG" id="cvt:B843_03505"/>
<dbReference type="Pfam" id="PF04860">
    <property type="entry name" value="Phage_portal"/>
    <property type="match status" value="1"/>
</dbReference>
<sequence length="451" mass="50460">MGFLDWLRGGNNRPAEDHAISAGYSFFFGGTTSGRPVTERSAMQMTAVYSCVRILAEAIAGLPLHVYRQGTDGSNVKALDHPLYRLLHDEPNPEMTSFVFRETLMTHLLLWGNAFAQVLRNGLDEVIGLYPLMPNRMTVGRDEQGRLYYEYQRTWDEPAGRFETVRLSPHEVLHIPGLGFDGLVGYSPIAMAKNAIGLAQATEEYGASFFANGAAPGGVLEHPGTIKDPARVRESWQATFGGARNGNKIAVLEEGMKYTPISVSPEQAQFLETRKFQINEIARIFRIPPHMIGDLEKSSFSNIEQQSLEFVKYTLDPWVIRFEQAITKTLLNPREKPTLFVKFNLEGLLRGDYVSRMNGYAVARQNGWMSANDIRELENLDRIDPEAGGDLYLVNGNMLPLNLAGAYANTQPTDDGEPQTDETEPTSEPDGQQLTDSESMSDERFLRRTRL</sequence>
<dbReference type="NCBIfam" id="TIGR01537">
    <property type="entry name" value="portal_HK97"/>
    <property type="match status" value="1"/>
</dbReference>
<keyword evidence="3" id="KW-1185">Reference proteome</keyword>
<evidence type="ECO:0000313" key="3">
    <source>
        <dbReference type="Proteomes" id="UP000019222"/>
    </source>
</evidence>
<dbReference type="PATRIC" id="fig|1224164.3.peg.695"/>
<protein>
    <submittedName>
        <fullName evidence="2">Phage portal protein, HK97 family</fullName>
    </submittedName>
</protein>
<dbReference type="Gene3D" id="1.20.1270.210">
    <property type="match status" value="1"/>
</dbReference>
<organism evidence="2 3">
    <name type="scientific">Corynebacterium vitaeruminis DSM 20294</name>
    <dbReference type="NCBI Taxonomy" id="1224164"/>
    <lineage>
        <taxon>Bacteria</taxon>
        <taxon>Bacillati</taxon>
        <taxon>Actinomycetota</taxon>
        <taxon>Actinomycetes</taxon>
        <taxon>Mycobacteriales</taxon>
        <taxon>Corynebacteriaceae</taxon>
        <taxon>Corynebacterium</taxon>
    </lineage>
</organism>
<dbReference type="InterPro" id="IPR006427">
    <property type="entry name" value="Portal_HK97"/>
</dbReference>
<feature type="compositionally biased region" description="Basic and acidic residues" evidence="1">
    <location>
        <begin position="441"/>
        <end position="451"/>
    </location>
</feature>
<feature type="compositionally biased region" description="Acidic residues" evidence="1">
    <location>
        <begin position="414"/>
        <end position="427"/>
    </location>
</feature>
<dbReference type="EMBL" id="CP004353">
    <property type="protein sequence ID" value="AHI22092.1"/>
    <property type="molecule type" value="Genomic_DNA"/>
</dbReference>